<dbReference type="HOGENOM" id="CLU_010215_0_0_1"/>
<proteinExistence type="predicted"/>
<accession>A0A061GW63</accession>
<dbReference type="FunCoup" id="A0A061GW63">
    <property type="interactions" value="118"/>
</dbReference>
<feature type="region of interest" description="Disordered" evidence="6">
    <location>
        <begin position="364"/>
        <end position="389"/>
    </location>
</feature>
<keyword evidence="5 7" id="KW-0472">Membrane</keyword>
<keyword evidence="10" id="KW-1185">Reference proteome</keyword>
<dbReference type="OMA" id="LIPWFIF"/>
<evidence type="ECO:0000256" key="1">
    <source>
        <dbReference type="ARBA" id="ARBA00004651"/>
    </source>
</evidence>
<feature type="transmembrane region" description="Helical" evidence="7">
    <location>
        <begin position="154"/>
        <end position="175"/>
    </location>
</feature>
<sequence>MPTAPQQPNRARALWRTCLASASRTALACIIVGIATLYGPASLQRQVEFPAFSYVTVILIMTDATLGDTLHGCWLALYASVQSLGPAMLSLWLIGPAKLTDGTTALAVALGGMVVVLPESTHLVAKRIALGQIVIVYVIGFINGGQTEPIMHPVHVAASTAAGVLACVLALLLPYPRLACCEAKRNCKLLAENGSQRLKLFVKALCAEDNAAASASISQAKMLTAAGTKLLQRIKRFQGSMKWEKLPFKFLRPYYMNSGEKLQDIEIALRGMEMALESTPSFPGRMFDGELKDGLLKLEEHISLTIKQAKSFLPGDSLTIPESNAEDITKFLQTLQTIPPTHQDLHFFFFLFCMKLLHSKSLPNPTTKNPVQKDGGSSPISSKENGFSSKEVSSSCGLKIKRLIPAFKFSLSLGFSVLFGLIYSKPNGFWSGLSVAVSFAAAREATFKVANVKAQGTVLGTVYGVIGCFLFERFLAIRFLSLLPWFLFSSFLRQSKMYGQAGGISAVIGAVLILGRENFGPPSDFAIARIMETFIGLSCSIVVELLFQPTRASTLAKIELSKSLETLHECVGSVSLQVSEANLVENQKKLKIHVNQLGKFIGEAEVEPNFWFWPFHSACYGRLLGSLSKMVDLLLFGAHAIGFLEQESQKLETSWKETVNKLNGDLNLFKESVGSLVQYLAKISSIKSLTILDKELEKNNISYDIEMGKSPSPNFFRVSGSDEDDEMNKILSSFLQHSQEVVDIIHGIEGGKELKSQMVLSLSALGYCMESLIRETRQIEEGIRELVQWENPSSHVNLHEISCKIRALYSYLVVP</sequence>
<dbReference type="InterPro" id="IPR049453">
    <property type="entry name" value="Memb_transporter_dom"/>
</dbReference>
<feature type="transmembrane region" description="Helical" evidence="7">
    <location>
        <begin position="99"/>
        <end position="117"/>
    </location>
</feature>
<feature type="transmembrane region" description="Helical" evidence="7">
    <location>
        <begin position="47"/>
        <end position="66"/>
    </location>
</feature>
<dbReference type="Pfam" id="PF13515">
    <property type="entry name" value="FUSC_2"/>
    <property type="match status" value="1"/>
</dbReference>
<name>A0A061GW63_THECC</name>
<evidence type="ECO:0000313" key="9">
    <source>
        <dbReference type="EMBL" id="EOY34095.1"/>
    </source>
</evidence>
<reference evidence="9 10" key="1">
    <citation type="journal article" date="2013" name="Genome Biol.">
        <title>The genome sequence of the most widely cultivated cacao type and its use to identify candidate genes regulating pod color.</title>
        <authorList>
            <person name="Motamayor J.C."/>
            <person name="Mockaitis K."/>
            <person name="Schmutz J."/>
            <person name="Haiminen N."/>
            <person name="Iii D.L."/>
            <person name="Cornejo O."/>
            <person name="Findley S.D."/>
            <person name="Zheng P."/>
            <person name="Utro F."/>
            <person name="Royaert S."/>
            <person name="Saski C."/>
            <person name="Jenkins J."/>
            <person name="Podicheti R."/>
            <person name="Zhao M."/>
            <person name="Scheffler B.E."/>
            <person name="Stack J.C."/>
            <person name="Feltus F.A."/>
            <person name="Mustiga G.M."/>
            <person name="Amores F."/>
            <person name="Phillips W."/>
            <person name="Marelli J.P."/>
            <person name="May G.D."/>
            <person name="Shapiro H."/>
            <person name="Ma J."/>
            <person name="Bustamante C.D."/>
            <person name="Schnell R.J."/>
            <person name="Main D."/>
            <person name="Gilbert D."/>
            <person name="Parida L."/>
            <person name="Kuhn D.N."/>
        </authorList>
    </citation>
    <scope>NUCLEOTIDE SEQUENCE [LARGE SCALE GENOMIC DNA]</scope>
    <source>
        <strain evidence="10">cv. Matina 1-6</strain>
    </source>
</reference>
<dbReference type="GO" id="GO:0005886">
    <property type="term" value="C:plasma membrane"/>
    <property type="evidence" value="ECO:0000318"/>
    <property type="project" value="GO_Central"/>
</dbReference>
<evidence type="ECO:0000256" key="3">
    <source>
        <dbReference type="ARBA" id="ARBA00022692"/>
    </source>
</evidence>
<dbReference type="InParanoid" id="A0A061GW63"/>
<protein>
    <submittedName>
        <fullName evidence="9">p-hydroxybenzoic acid efflux pump subunit aaeB</fullName>
    </submittedName>
</protein>
<feature type="compositionally biased region" description="Polar residues" evidence="6">
    <location>
        <begin position="378"/>
        <end position="389"/>
    </location>
</feature>
<feature type="transmembrane region" description="Helical" evidence="7">
    <location>
        <begin position="526"/>
        <end position="547"/>
    </location>
</feature>
<comment type="subcellular location">
    <subcellularLocation>
        <location evidence="1">Cell membrane</location>
        <topology evidence="1">Multi-pass membrane protein</topology>
    </subcellularLocation>
</comment>
<feature type="transmembrane region" description="Helical" evidence="7">
    <location>
        <begin position="497"/>
        <end position="514"/>
    </location>
</feature>
<dbReference type="eggNOG" id="ENOG502QSR1">
    <property type="taxonomic scope" value="Eukaryota"/>
</dbReference>
<evidence type="ECO:0000259" key="8">
    <source>
        <dbReference type="Pfam" id="PF13515"/>
    </source>
</evidence>
<evidence type="ECO:0000256" key="4">
    <source>
        <dbReference type="ARBA" id="ARBA00022989"/>
    </source>
</evidence>
<evidence type="ECO:0000256" key="7">
    <source>
        <dbReference type="SAM" id="Phobius"/>
    </source>
</evidence>
<feature type="transmembrane region" description="Helical" evidence="7">
    <location>
        <begin position="403"/>
        <end position="423"/>
    </location>
</feature>
<feature type="transmembrane region" description="Helical" evidence="7">
    <location>
        <begin position="458"/>
        <end position="477"/>
    </location>
</feature>
<dbReference type="PANTHER" id="PTHR30509">
    <property type="entry name" value="P-HYDROXYBENZOIC ACID EFFLUX PUMP SUBUNIT-RELATED"/>
    <property type="match status" value="1"/>
</dbReference>
<dbReference type="PANTHER" id="PTHR30509:SF9">
    <property type="entry name" value="MULTIDRUG RESISTANCE PROTEIN MDTO"/>
    <property type="match status" value="1"/>
</dbReference>
<dbReference type="Gramene" id="EOY34095">
    <property type="protein sequence ID" value="EOY34095"/>
    <property type="gene ID" value="TCM_041877"/>
</dbReference>
<feature type="domain" description="Integral membrane bound transporter" evidence="8">
    <location>
        <begin position="417"/>
        <end position="543"/>
    </location>
</feature>
<feature type="transmembrane region" description="Helical" evidence="7">
    <location>
        <begin position="21"/>
        <end position="41"/>
    </location>
</feature>
<keyword evidence="2" id="KW-1003">Cell membrane</keyword>
<dbReference type="EMBL" id="CM001887">
    <property type="protein sequence ID" value="EOY34095.1"/>
    <property type="molecule type" value="Genomic_DNA"/>
</dbReference>
<organism evidence="9 10">
    <name type="scientific">Theobroma cacao</name>
    <name type="common">Cacao</name>
    <name type="synonym">Cocoa</name>
    <dbReference type="NCBI Taxonomy" id="3641"/>
    <lineage>
        <taxon>Eukaryota</taxon>
        <taxon>Viridiplantae</taxon>
        <taxon>Streptophyta</taxon>
        <taxon>Embryophyta</taxon>
        <taxon>Tracheophyta</taxon>
        <taxon>Spermatophyta</taxon>
        <taxon>Magnoliopsida</taxon>
        <taxon>eudicotyledons</taxon>
        <taxon>Gunneridae</taxon>
        <taxon>Pentapetalae</taxon>
        <taxon>rosids</taxon>
        <taxon>malvids</taxon>
        <taxon>Malvales</taxon>
        <taxon>Malvaceae</taxon>
        <taxon>Byttnerioideae</taxon>
        <taxon>Theobroma</taxon>
    </lineage>
</organism>
<evidence type="ECO:0000313" key="10">
    <source>
        <dbReference type="Proteomes" id="UP000026915"/>
    </source>
</evidence>
<feature type="transmembrane region" description="Helical" evidence="7">
    <location>
        <begin position="124"/>
        <end position="142"/>
    </location>
</feature>
<evidence type="ECO:0000256" key="5">
    <source>
        <dbReference type="ARBA" id="ARBA00023136"/>
    </source>
</evidence>
<keyword evidence="3 7" id="KW-0812">Transmembrane</keyword>
<feature type="transmembrane region" description="Helical" evidence="7">
    <location>
        <begin position="73"/>
        <end position="93"/>
    </location>
</feature>
<dbReference type="AlphaFoldDB" id="A0A061GW63"/>
<dbReference type="Proteomes" id="UP000026915">
    <property type="component" value="Chromosome 9"/>
</dbReference>
<gene>
    <name evidence="9" type="ORF">TCM_041877</name>
</gene>
<evidence type="ECO:0000256" key="2">
    <source>
        <dbReference type="ARBA" id="ARBA00022475"/>
    </source>
</evidence>
<keyword evidence="4 7" id="KW-1133">Transmembrane helix</keyword>
<evidence type="ECO:0000256" key="6">
    <source>
        <dbReference type="SAM" id="MobiDB-lite"/>
    </source>
</evidence>
<dbReference type="STRING" id="3641.A0A061GW63"/>